<reference evidence="2" key="1">
    <citation type="journal article" date="2019" name="Int. J. Syst. Evol. Microbiol.">
        <title>The Global Catalogue of Microorganisms (GCM) 10K type strain sequencing project: providing services to taxonomists for standard genome sequencing and annotation.</title>
        <authorList>
            <consortium name="The Broad Institute Genomics Platform"/>
            <consortium name="The Broad Institute Genome Sequencing Center for Infectious Disease"/>
            <person name="Wu L."/>
            <person name="Ma J."/>
        </authorList>
    </citation>
    <scope>NUCLEOTIDE SEQUENCE [LARGE SCALE GENOMIC DNA]</scope>
    <source>
        <strain evidence="2">JCM 17326</strain>
    </source>
</reference>
<sequence length="123" mass="13803">MYVDPPAPKAFVKGEVPPISATDALDTPATAWVFNEDYERLVLAWETVMPQLETLRTALDKAYSLARSPQTWDAAVAERYVKEVREWRARLAVYRHSVLTAISDEAADTPRWVKTTAGAPHAF</sequence>
<evidence type="ECO:0008006" key="3">
    <source>
        <dbReference type="Google" id="ProtNLM"/>
    </source>
</evidence>
<dbReference type="EMBL" id="BAABDQ010000019">
    <property type="protein sequence ID" value="GAA3581088.1"/>
    <property type="molecule type" value="Genomic_DNA"/>
</dbReference>
<name>A0ABP6YI63_9ACTN</name>
<accession>A0ABP6YI63</accession>
<organism evidence="1 2">
    <name type="scientific">Nonomuraea rosea</name>
    <dbReference type="NCBI Taxonomy" id="638574"/>
    <lineage>
        <taxon>Bacteria</taxon>
        <taxon>Bacillati</taxon>
        <taxon>Actinomycetota</taxon>
        <taxon>Actinomycetes</taxon>
        <taxon>Streptosporangiales</taxon>
        <taxon>Streptosporangiaceae</taxon>
        <taxon>Nonomuraea</taxon>
    </lineage>
</organism>
<protein>
    <recommendedName>
        <fullName evidence="3">PPE domain-containing protein</fullName>
    </recommendedName>
</protein>
<dbReference type="Proteomes" id="UP001500630">
    <property type="component" value="Unassembled WGS sequence"/>
</dbReference>
<gene>
    <name evidence="1" type="ORF">GCM10022419_073220</name>
</gene>
<comment type="caution">
    <text evidence="1">The sequence shown here is derived from an EMBL/GenBank/DDBJ whole genome shotgun (WGS) entry which is preliminary data.</text>
</comment>
<keyword evidence="2" id="KW-1185">Reference proteome</keyword>
<evidence type="ECO:0000313" key="1">
    <source>
        <dbReference type="EMBL" id="GAA3581088.1"/>
    </source>
</evidence>
<dbReference type="RefSeq" id="WP_345569058.1">
    <property type="nucleotide sequence ID" value="NZ_BAABDQ010000019.1"/>
</dbReference>
<evidence type="ECO:0000313" key="2">
    <source>
        <dbReference type="Proteomes" id="UP001500630"/>
    </source>
</evidence>
<proteinExistence type="predicted"/>